<name>A0A9J6GDQ1_HAELO</name>
<feature type="chain" id="PRO_5039942807" description="Serpin domain-containing protein" evidence="3">
    <location>
        <begin position="18"/>
        <end position="94"/>
    </location>
</feature>
<gene>
    <name evidence="5" type="ORF">HPB48_022885</name>
</gene>
<evidence type="ECO:0000256" key="3">
    <source>
        <dbReference type="SAM" id="SignalP"/>
    </source>
</evidence>
<dbReference type="EMBL" id="JABSTR010000006">
    <property type="protein sequence ID" value="KAH9372524.1"/>
    <property type="molecule type" value="Genomic_DNA"/>
</dbReference>
<comment type="caution">
    <text evidence="5">The sequence shown here is derived from an EMBL/GenBank/DDBJ whole genome shotgun (WGS) entry which is preliminary data.</text>
</comment>
<organism evidence="5 6">
    <name type="scientific">Haemaphysalis longicornis</name>
    <name type="common">Bush tick</name>
    <dbReference type="NCBI Taxonomy" id="44386"/>
    <lineage>
        <taxon>Eukaryota</taxon>
        <taxon>Metazoa</taxon>
        <taxon>Ecdysozoa</taxon>
        <taxon>Arthropoda</taxon>
        <taxon>Chelicerata</taxon>
        <taxon>Arachnida</taxon>
        <taxon>Acari</taxon>
        <taxon>Parasitiformes</taxon>
        <taxon>Ixodida</taxon>
        <taxon>Ixodoidea</taxon>
        <taxon>Ixodidae</taxon>
        <taxon>Haemaphysalinae</taxon>
        <taxon>Haemaphysalis</taxon>
    </lineage>
</organism>
<proteinExistence type="predicted"/>
<keyword evidence="2" id="KW-0722">Serine protease inhibitor</keyword>
<dbReference type="AlphaFoldDB" id="A0A9J6GDQ1"/>
<feature type="signal peptide" evidence="3">
    <location>
        <begin position="1"/>
        <end position="17"/>
    </location>
</feature>
<dbReference type="InterPro" id="IPR042178">
    <property type="entry name" value="Serpin_sf_1"/>
</dbReference>
<dbReference type="Gene3D" id="3.30.497.10">
    <property type="entry name" value="Antithrombin, subunit I, domain 2"/>
    <property type="match status" value="1"/>
</dbReference>
<accession>A0A9J6GDQ1</accession>
<evidence type="ECO:0000256" key="1">
    <source>
        <dbReference type="ARBA" id="ARBA00022690"/>
    </source>
</evidence>
<feature type="domain" description="Serpin" evidence="4">
    <location>
        <begin position="27"/>
        <end position="81"/>
    </location>
</feature>
<protein>
    <recommendedName>
        <fullName evidence="4">Serpin domain-containing protein</fullName>
    </recommendedName>
</protein>
<dbReference type="Proteomes" id="UP000821853">
    <property type="component" value="Chromosome 4"/>
</dbReference>
<dbReference type="OMA" id="PPENVFF"/>
<evidence type="ECO:0000313" key="5">
    <source>
        <dbReference type="EMBL" id="KAH9372524.1"/>
    </source>
</evidence>
<dbReference type="SUPFAM" id="SSF56574">
    <property type="entry name" value="Serpins"/>
    <property type="match status" value="1"/>
</dbReference>
<reference evidence="5 6" key="1">
    <citation type="journal article" date="2020" name="Cell">
        <title>Large-Scale Comparative Analyses of Tick Genomes Elucidate Their Genetic Diversity and Vector Capacities.</title>
        <authorList>
            <consortium name="Tick Genome and Microbiome Consortium (TIGMIC)"/>
            <person name="Jia N."/>
            <person name="Wang J."/>
            <person name="Shi W."/>
            <person name="Du L."/>
            <person name="Sun Y."/>
            <person name="Zhan W."/>
            <person name="Jiang J.F."/>
            <person name="Wang Q."/>
            <person name="Zhang B."/>
            <person name="Ji P."/>
            <person name="Bell-Sakyi L."/>
            <person name="Cui X.M."/>
            <person name="Yuan T.T."/>
            <person name="Jiang B.G."/>
            <person name="Yang W.F."/>
            <person name="Lam T.T."/>
            <person name="Chang Q.C."/>
            <person name="Ding S.J."/>
            <person name="Wang X.J."/>
            <person name="Zhu J.G."/>
            <person name="Ruan X.D."/>
            <person name="Zhao L."/>
            <person name="Wei J.T."/>
            <person name="Ye R.Z."/>
            <person name="Que T.C."/>
            <person name="Du C.H."/>
            <person name="Zhou Y.H."/>
            <person name="Cheng J.X."/>
            <person name="Dai P.F."/>
            <person name="Guo W.B."/>
            <person name="Han X.H."/>
            <person name="Huang E.J."/>
            <person name="Li L.F."/>
            <person name="Wei W."/>
            <person name="Gao Y.C."/>
            <person name="Liu J.Z."/>
            <person name="Shao H.Z."/>
            <person name="Wang X."/>
            <person name="Wang C.C."/>
            <person name="Yang T.C."/>
            <person name="Huo Q.B."/>
            <person name="Li W."/>
            <person name="Chen H.Y."/>
            <person name="Chen S.E."/>
            <person name="Zhou L.G."/>
            <person name="Ni X.B."/>
            <person name="Tian J.H."/>
            <person name="Sheng Y."/>
            <person name="Liu T."/>
            <person name="Pan Y.S."/>
            <person name="Xia L.Y."/>
            <person name="Li J."/>
            <person name="Zhao F."/>
            <person name="Cao W.C."/>
        </authorList>
    </citation>
    <scope>NUCLEOTIDE SEQUENCE [LARGE SCALE GENOMIC DNA]</scope>
    <source>
        <strain evidence="5">HaeL-2018</strain>
    </source>
</reference>
<keyword evidence="1" id="KW-0646">Protease inhibitor</keyword>
<dbReference type="VEuPathDB" id="VectorBase:HLOH_044807"/>
<dbReference type="InterPro" id="IPR023796">
    <property type="entry name" value="Serpin_dom"/>
</dbReference>
<dbReference type="InterPro" id="IPR036186">
    <property type="entry name" value="Serpin_sf"/>
</dbReference>
<keyword evidence="6" id="KW-1185">Reference proteome</keyword>
<evidence type="ECO:0000256" key="2">
    <source>
        <dbReference type="ARBA" id="ARBA00022900"/>
    </source>
</evidence>
<evidence type="ECO:0000259" key="4">
    <source>
        <dbReference type="Pfam" id="PF00079"/>
    </source>
</evidence>
<sequence>MLPRLVVFAVAAALVNSENDDVLLARAHNTLAVNLLKHLASPNPPENVFFSPTSIAAAFGMAYAGARGVSEDELASALGHTAFGLTERTRVLEA</sequence>
<dbReference type="Pfam" id="PF00079">
    <property type="entry name" value="Serpin"/>
    <property type="match status" value="1"/>
</dbReference>
<evidence type="ECO:0000313" key="6">
    <source>
        <dbReference type="Proteomes" id="UP000821853"/>
    </source>
</evidence>
<dbReference type="GO" id="GO:0004867">
    <property type="term" value="F:serine-type endopeptidase inhibitor activity"/>
    <property type="evidence" value="ECO:0007669"/>
    <property type="project" value="UniProtKB-KW"/>
</dbReference>
<keyword evidence="3" id="KW-0732">Signal</keyword>